<evidence type="ECO:0000256" key="4">
    <source>
        <dbReference type="ARBA" id="ARBA00023239"/>
    </source>
</evidence>
<reference evidence="9" key="1">
    <citation type="submission" date="2021-02" db="EMBL/GenBank/DDBJ databases">
        <authorList>
            <person name="Dougan E. K."/>
            <person name="Rhodes N."/>
            <person name="Thang M."/>
            <person name="Chan C."/>
        </authorList>
    </citation>
    <scope>NUCLEOTIDE SEQUENCE</scope>
</reference>
<dbReference type="EMBL" id="CAJNNW010036408">
    <property type="protein sequence ID" value="CAE8734016.1"/>
    <property type="molecule type" value="Genomic_DNA"/>
</dbReference>
<feature type="domain" description="Aminotransferase class I/classII large" evidence="7">
    <location>
        <begin position="63"/>
        <end position="428"/>
    </location>
</feature>
<dbReference type="SUPFAM" id="SSF53383">
    <property type="entry name" value="PLP-dependent transferases"/>
    <property type="match status" value="1"/>
</dbReference>
<dbReference type="InterPro" id="IPR027619">
    <property type="entry name" value="C-S_lyase_PatB-like"/>
</dbReference>
<evidence type="ECO:0000313" key="10">
    <source>
        <dbReference type="Proteomes" id="UP000626109"/>
    </source>
</evidence>
<evidence type="ECO:0000313" key="11">
    <source>
        <dbReference type="Proteomes" id="UP000654075"/>
    </source>
</evidence>
<dbReference type="PANTHER" id="PTHR43525:SF1">
    <property type="entry name" value="PROTEIN MALY"/>
    <property type="match status" value="1"/>
</dbReference>
<dbReference type="Gene3D" id="3.90.1150.10">
    <property type="entry name" value="Aspartate Aminotransferase, domain 1"/>
    <property type="match status" value="1"/>
</dbReference>
<dbReference type="OMA" id="HIRINIG"/>
<sequence length="450" mass="49457">MSLQKRPAADENGERKQCRTVDGQGSIGFHDFDVPVNRSKVYSVKHGLHFASSSHDVIPMWVADMDLPCCPEIQKALAERAAHPTFGYTYQPGEIWDSVSSWLQAHQGWPVGRPTASSFIFSPSVVTSFVCAFRAFSEPGEAVLLMTPLYAPLQKAVQAEGRRLVRHQLIHPLSAAGRAAEGESGSPGTPVFEYGIDWPELEAQLKAESVRLLLLCNPHNPSGRVWRRDELTRLAALCRENGVLILSDEIHADWCLWGNEFVPMAAVVSDPAAVVTFGAPTKTWNLAGLMCSFLIIEDEAMRRKYASIVDHAFLQYGGTFATTAMLAAYQRGEPWLRKAKAYVEGNISEVQAYFDAHLAEVQVWRPQATFLVWLDFSRLGCKAAELKAKLAAAGVVFSSGEEFAPESAHFQRMNVALSRTVLRQALGRVSKAVAELRLSNSGLPTVAADT</sequence>
<dbReference type="EMBL" id="CAJNNV010031402">
    <property type="protein sequence ID" value="CAE8636061.1"/>
    <property type="molecule type" value="Genomic_DNA"/>
</dbReference>
<dbReference type="InterPro" id="IPR004839">
    <property type="entry name" value="Aminotransferase_I/II_large"/>
</dbReference>
<keyword evidence="3" id="KW-0663">Pyridoxal phosphate</keyword>
<dbReference type="InterPro" id="IPR015424">
    <property type="entry name" value="PyrdxlP-dep_Trfase"/>
</dbReference>
<dbReference type="NCBIfam" id="TIGR04350">
    <property type="entry name" value="C_S_lyase_PatB"/>
    <property type="match status" value="1"/>
</dbReference>
<protein>
    <recommendedName>
        <fullName evidence="2">cysteine-S-conjugate beta-lyase</fullName>
        <ecNumber evidence="2">4.4.1.13</ecNumber>
    </recommendedName>
</protein>
<dbReference type="Pfam" id="PF00155">
    <property type="entry name" value="Aminotran_1_2"/>
    <property type="match status" value="1"/>
</dbReference>
<dbReference type="InterPro" id="IPR015421">
    <property type="entry name" value="PyrdxlP-dep_Trfase_major"/>
</dbReference>
<dbReference type="GO" id="GO:0030170">
    <property type="term" value="F:pyridoxal phosphate binding"/>
    <property type="evidence" value="ECO:0007669"/>
    <property type="project" value="InterPro"/>
</dbReference>
<dbReference type="Proteomes" id="UP000654075">
    <property type="component" value="Unassembled WGS sequence"/>
</dbReference>
<dbReference type="InterPro" id="IPR015422">
    <property type="entry name" value="PyrdxlP-dep_Trfase_small"/>
</dbReference>
<evidence type="ECO:0000313" key="8">
    <source>
        <dbReference type="EMBL" id="CAE8636061.1"/>
    </source>
</evidence>
<dbReference type="EC" id="4.4.1.13" evidence="2"/>
<comment type="similarity">
    <text evidence="5">Belongs to the class-II pyridoxal-phosphate-dependent aminotransferase family. MalY/PatB cystathionine beta-lyase subfamily.</text>
</comment>
<proteinExistence type="inferred from homology"/>
<keyword evidence="11" id="KW-1185">Reference proteome</keyword>
<accession>A0A813LN04</accession>
<comment type="caution">
    <text evidence="9">The sequence shown here is derived from an EMBL/GenBank/DDBJ whole genome shotgun (WGS) entry which is preliminary data.</text>
</comment>
<dbReference type="GO" id="GO:0047804">
    <property type="term" value="F:cysteine-S-conjugate beta-lyase activity"/>
    <property type="evidence" value="ECO:0007669"/>
    <property type="project" value="UniProtKB-EC"/>
</dbReference>
<evidence type="ECO:0000313" key="9">
    <source>
        <dbReference type="EMBL" id="CAE8734016.1"/>
    </source>
</evidence>
<evidence type="ECO:0000256" key="6">
    <source>
        <dbReference type="SAM" id="MobiDB-lite"/>
    </source>
</evidence>
<keyword evidence="4" id="KW-0456">Lyase</keyword>
<evidence type="ECO:0000256" key="5">
    <source>
        <dbReference type="ARBA" id="ARBA00037974"/>
    </source>
</evidence>
<gene>
    <name evidence="8" type="ORF">PGLA1383_LOCUS51600</name>
    <name evidence="9" type="ORF">PGLA2088_LOCUS47097</name>
</gene>
<evidence type="ECO:0000259" key="7">
    <source>
        <dbReference type="Pfam" id="PF00155"/>
    </source>
</evidence>
<organism evidence="9 10">
    <name type="scientific">Polarella glacialis</name>
    <name type="common">Dinoflagellate</name>
    <dbReference type="NCBI Taxonomy" id="89957"/>
    <lineage>
        <taxon>Eukaryota</taxon>
        <taxon>Sar</taxon>
        <taxon>Alveolata</taxon>
        <taxon>Dinophyceae</taxon>
        <taxon>Suessiales</taxon>
        <taxon>Suessiaceae</taxon>
        <taxon>Polarella</taxon>
    </lineage>
</organism>
<comment type="cofactor">
    <cofactor evidence="1">
        <name>pyridoxal 5'-phosphate</name>
        <dbReference type="ChEBI" id="CHEBI:597326"/>
    </cofactor>
</comment>
<feature type="compositionally biased region" description="Basic and acidic residues" evidence="6">
    <location>
        <begin position="7"/>
        <end position="19"/>
    </location>
</feature>
<dbReference type="OrthoDB" id="7042322at2759"/>
<dbReference type="Gene3D" id="3.40.640.10">
    <property type="entry name" value="Type I PLP-dependent aspartate aminotransferase-like (Major domain)"/>
    <property type="match status" value="1"/>
</dbReference>
<dbReference type="PANTHER" id="PTHR43525">
    <property type="entry name" value="PROTEIN MALY"/>
    <property type="match status" value="1"/>
</dbReference>
<evidence type="ECO:0000256" key="3">
    <source>
        <dbReference type="ARBA" id="ARBA00022898"/>
    </source>
</evidence>
<dbReference type="Proteomes" id="UP000626109">
    <property type="component" value="Unassembled WGS sequence"/>
</dbReference>
<evidence type="ECO:0000256" key="1">
    <source>
        <dbReference type="ARBA" id="ARBA00001933"/>
    </source>
</evidence>
<feature type="region of interest" description="Disordered" evidence="6">
    <location>
        <begin position="1"/>
        <end position="22"/>
    </location>
</feature>
<evidence type="ECO:0000256" key="2">
    <source>
        <dbReference type="ARBA" id="ARBA00012224"/>
    </source>
</evidence>
<dbReference type="AlphaFoldDB" id="A0A813LN04"/>
<dbReference type="CDD" id="cd00609">
    <property type="entry name" value="AAT_like"/>
    <property type="match status" value="1"/>
</dbReference>
<dbReference type="InterPro" id="IPR051798">
    <property type="entry name" value="Class-II_PLP-Dep_Aminotrans"/>
</dbReference>
<name>A0A813LN04_POLGL</name>